<reference evidence="4" key="1">
    <citation type="submission" date="2023-07" db="EMBL/GenBank/DDBJ databases">
        <title>Genomic Encyclopedia of Type Strains, Phase IV (KMG-IV): sequencing the most valuable type-strain genomes for metagenomic binning, comparative biology and taxonomic classification.</title>
        <authorList>
            <person name="Goeker M."/>
        </authorList>
    </citation>
    <scope>NUCLEOTIDE SEQUENCE</scope>
    <source>
        <strain evidence="4">DSM 23947</strain>
    </source>
</reference>
<sequence length="152" mass="17572">MSDHQSDPKKGIQFGDLMKTMNYFFHERPVKGVLQSIDEFFSGAFPASNFGVDLRDQGEHYELMAKLPGIKKEQLHIEVHSTFVSILVQSEEVVEEENQHKQTFKHHSLYKQQSRTIPLPTIIDERKAQADYENGILKLTLPKVKGRTLYLE</sequence>
<dbReference type="InterPro" id="IPR008978">
    <property type="entry name" value="HSP20-like_chaperone"/>
</dbReference>
<gene>
    <name evidence="4" type="ORF">J2S13_000044</name>
</gene>
<evidence type="ECO:0000313" key="4">
    <source>
        <dbReference type="EMBL" id="MDQ0213650.1"/>
    </source>
</evidence>
<evidence type="ECO:0000259" key="3">
    <source>
        <dbReference type="PROSITE" id="PS01031"/>
    </source>
</evidence>
<accession>A0AAJ1T2G8</accession>
<dbReference type="SUPFAM" id="SSF49764">
    <property type="entry name" value="HSP20-like chaperones"/>
    <property type="match status" value="1"/>
</dbReference>
<dbReference type="InterPro" id="IPR002068">
    <property type="entry name" value="A-crystallin/Hsp20_dom"/>
</dbReference>
<feature type="domain" description="SHSP" evidence="3">
    <location>
        <begin position="43"/>
        <end position="152"/>
    </location>
</feature>
<dbReference type="RefSeq" id="WP_307255639.1">
    <property type="nucleotide sequence ID" value="NZ_JAUSUC010000001.1"/>
</dbReference>
<evidence type="ECO:0000256" key="2">
    <source>
        <dbReference type="RuleBase" id="RU003616"/>
    </source>
</evidence>
<comment type="similarity">
    <text evidence="1 2">Belongs to the small heat shock protein (HSP20) family.</text>
</comment>
<evidence type="ECO:0000256" key="1">
    <source>
        <dbReference type="PROSITE-ProRule" id="PRU00285"/>
    </source>
</evidence>
<dbReference type="Gene3D" id="2.60.40.790">
    <property type="match status" value="1"/>
</dbReference>
<dbReference type="Proteomes" id="UP001237207">
    <property type="component" value="Unassembled WGS sequence"/>
</dbReference>
<dbReference type="PROSITE" id="PS01031">
    <property type="entry name" value="SHSP"/>
    <property type="match status" value="1"/>
</dbReference>
<evidence type="ECO:0000313" key="5">
    <source>
        <dbReference type="Proteomes" id="UP001237207"/>
    </source>
</evidence>
<dbReference type="PANTHER" id="PTHR11527">
    <property type="entry name" value="HEAT-SHOCK PROTEIN 20 FAMILY MEMBER"/>
    <property type="match status" value="1"/>
</dbReference>
<organism evidence="4 5">
    <name type="scientific">Oikeobacillus pervagus</name>
    <dbReference type="NCBI Taxonomy" id="1325931"/>
    <lineage>
        <taxon>Bacteria</taxon>
        <taxon>Bacillati</taxon>
        <taxon>Bacillota</taxon>
        <taxon>Bacilli</taxon>
        <taxon>Bacillales</taxon>
        <taxon>Bacillaceae</taxon>
        <taxon>Oikeobacillus</taxon>
    </lineage>
</organism>
<protein>
    <submittedName>
        <fullName evidence="4">HSP20 family molecular chaperone IbpA</fullName>
    </submittedName>
</protein>
<dbReference type="CDD" id="cd06464">
    <property type="entry name" value="ACD_sHsps-like"/>
    <property type="match status" value="1"/>
</dbReference>
<name>A0AAJ1T2G8_9BACI</name>
<dbReference type="AlphaFoldDB" id="A0AAJ1T2G8"/>
<proteinExistence type="inferred from homology"/>
<dbReference type="InterPro" id="IPR031107">
    <property type="entry name" value="Small_HSP"/>
</dbReference>
<dbReference type="EMBL" id="JAUSUC010000001">
    <property type="protein sequence ID" value="MDQ0213650.1"/>
    <property type="molecule type" value="Genomic_DNA"/>
</dbReference>
<keyword evidence="5" id="KW-1185">Reference proteome</keyword>
<comment type="caution">
    <text evidence="4">The sequence shown here is derived from an EMBL/GenBank/DDBJ whole genome shotgun (WGS) entry which is preliminary data.</text>
</comment>
<dbReference type="Pfam" id="PF00011">
    <property type="entry name" value="HSP20"/>
    <property type="match status" value="1"/>
</dbReference>